<dbReference type="EMBL" id="CAJHNH020005512">
    <property type="protein sequence ID" value="CAG5132598.1"/>
    <property type="molecule type" value="Genomic_DNA"/>
</dbReference>
<dbReference type="InterPro" id="IPR017853">
    <property type="entry name" value="GH"/>
</dbReference>
<evidence type="ECO:0000256" key="1">
    <source>
        <dbReference type="ARBA" id="ARBA00009800"/>
    </source>
</evidence>
<dbReference type="InterPro" id="IPR005199">
    <property type="entry name" value="Glyco_hydro_79"/>
</dbReference>
<keyword evidence="4" id="KW-1185">Reference proteome</keyword>
<dbReference type="AlphaFoldDB" id="A0A8S3ZWR2"/>
<dbReference type="Proteomes" id="UP000678393">
    <property type="component" value="Unassembled WGS sequence"/>
</dbReference>
<dbReference type="PANTHER" id="PTHR46145:SF4">
    <property type="entry name" value="HEPARANASE"/>
    <property type="match status" value="1"/>
</dbReference>
<evidence type="ECO:0000313" key="4">
    <source>
        <dbReference type="Proteomes" id="UP000678393"/>
    </source>
</evidence>
<name>A0A8S3ZWR2_9EUPU</name>
<protein>
    <recommendedName>
        <fullName evidence="5">Heparanase</fullName>
    </recommendedName>
</protein>
<comment type="similarity">
    <text evidence="1">Belongs to the glycosyl hydrolase 79 family.</text>
</comment>
<evidence type="ECO:0000313" key="3">
    <source>
        <dbReference type="EMBL" id="CAG5132598.1"/>
    </source>
</evidence>
<sequence length="530" mass="59052">MMTGKRIMAVYLLLILVWSSYALVLDAVEYFEIKQTQTPNATTYNITVLTNASLTACDKEFLSVTIDVDAVRRKWVGFDFSSPKLQRLAEALAPIDLRFGGTMADFLIFSPNSPAKTVKLSPQTDSEKTSRNTNLLQETPKNFTMTGAQWDKLTAFVKTVGWNLIFDFNVFLRRNGVWDPANADKLLNYSVSRGVQFIAFQLGNEPDLYGRYFNVSISPSDLVADFTILRTLISSYSQYKDLSLFGPGVTNVGVRSRSMTYLRKFIEAGGPDVVNEIGIHHYYTNGASATVQDFLNVTKLESLKTVLNVAFNLTRVIPHPVHIRLSETSSCYGGGAVNKSNAYVAGFMWLDKLGVAGLYGLPRVFRQTFIGGSYELVSSRTFNPNPDFYLSLLFKRLVEGPVFPVTSVPEAEQLRVYANCARRDYFRYPVGALVLYYLNLADEKTVLSLTQFSSEDREVFSLTPGDNNGLLSRLVKLNGDILLMPGNDIPLMLPSYQRGDITIEAQSFGFIVIPQASVPACNSFHESATQ</sequence>
<dbReference type="Pfam" id="PF03662">
    <property type="entry name" value="Glyco_hydro_79n"/>
    <property type="match status" value="1"/>
</dbReference>
<dbReference type="SUPFAM" id="SSF51445">
    <property type="entry name" value="(Trans)glycosidases"/>
    <property type="match status" value="1"/>
</dbReference>
<organism evidence="3 4">
    <name type="scientific">Candidula unifasciata</name>
    <dbReference type="NCBI Taxonomy" id="100452"/>
    <lineage>
        <taxon>Eukaryota</taxon>
        <taxon>Metazoa</taxon>
        <taxon>Spiralia</taxon>
        <taxon>Lophotrochozoa</taxon>
        <taxon>Mollusca</taxon>
        <taxon>Gastropoda</taxon>
        <taxon>Heterobranchia</taxon>
        <taxon>Euthyneura</taxon>
        <taxon>Panpulmonata</taxon>
        <taxon>Eupulmonata</taxon>
        <taxon>Stylommatophora</taxon>
        <taxon>Helicina</taxon>
        <taxon>Helicoidea</taxon>
        <taxon>Geomitridae</taxon>
        <taxon>Candidula</taxon>
    </lineage>
</organism>
<comment type="caution">
    <text evidence="3">The sequence shown here is derived from an EMBL/GenBank/DDBJ whole genome shotgun (WGS) entry which is preliminary data.</text>
</comment>
<dbReference type="GO" id="GO:0016798">
    <property type="term" value="F:hydrolase activity, acting on glycosyl bonds"/>
    <property type="evidence" value="ECO:0007669"/>
    <property type="project" value="InterPro"/>
</dbReference>
<evidence type="ECO:0000256" key="2">
    <source>
        <dbReference type="SAM" id="SignalP"/>
    </source>
</evidence>
<proteinExistence type="inferred from homology"/>
<feature type="chain" id="PRO_5035858001" description="Heparanase" evidence="2">
    <location>
        <begin position="23"/>
        <end position="530"/>
    </location>
</feature>
<reference evidence="3" key="1">
    <citation type="submission" date="2021-04" db="EMBL/GenBank/DDBJ databases">
        <authorList>
            <consortium name="Molecular Ecology Group"/>
        </authorList>
    </citation>
    <scope>NUCLEOTIDE SEQUENCE</scope>
</reference>
<dbReference type="GO" id="GO:0005615">
    <property type="term" value="C:extracellular space"/>
    <property type="evidence" value="ECO:0007669"/>
    <property type="project" value="TreeGrafter"/>
</dbReference>
<dbReference type="GO" id="GO:0031012">
    <property type="term" value="C:extracellular matrix"/>
    <property type="evidence" value="ECO:0007669"/>
    <property type="project" value="TreeGrafter"/>
</dbReference>
<dbReference type="Gene3D" id="3.20.20.80">
    <property type="entry name" value="Glycosidases"/>
    <property type="match status" value="1"/>
</dbReference>
<gene>
    <name evidence="3" type="ORF">CUNI_LOCUS18156</name>
</gene>
<evidence type="ECO:0008006" key="5">
    <source>
        <dbReference type="Google" id="ProtNLM"/>
    </source>
</evidence>
<accession>A0A8S3ZWR2</accession>
<dbReference type="PANTHER" id="PTHR46145">
    <property type="entry name" value="HEPARANASE"/>
    <property type="match status" value="1"/>
</dbReference>
<keyword evidence="2" id="KW-0732">Signal</keyword>
<feature type="signal peptide" evidence="2">
    <location>
        <begin position="1"/>
        <end position="22"/>
    </location>
</feature>
<dbReference type="GO" id="GO:0016020">
    <property type="term" value="C:membrane"/>
    <property type="evidence" value="ECO:0007669"/>
    <property type="project" value="InterPro"/>
</dbReference>
<dbReference type="OrthoDB" id="10066041at2759"/>